<name>A0A8J2YEC6_9BACL</name>
<evidence type="ECO:0000259" key="5">
    <source>
        <dbReference type="PROSITE" id="PS50893"/>
    </source>
</evidence>
<keyword evidence="7" id="KW-1185">Reference proteome</keyword>
<organism evidence="6 7">
    <name type="scientific">Marinithermofilum abyssi</name>
    <dbReference type="NCBI Taxonomy" id="1571185"/>
    <lineage>
        <taxon>Bacteria</taxon>
        <taxon>Bacillati</taxon>
        <taxon>Bacillota</taxon>
        <taxon>Bacilli</taxon>
        <taxon>Bacillales</taxon>
        <taxon>Thermoactinomycetaceae</taxon>
        <taxon>Marinithermofilum</taxon>
    </lineage>
</organism>
<dbReference type="Pfam" id="PF00005">
    <property type="entry name" value="ABC_tran"/>
    <property type="match status" value="1"/>
</dbReference>
<comment type="similarity">
    <text evidence="1">Belongs to the ABC transporter superfamily.</text>
</comment>
<dbReference type="Proteomes" id="UP000625210">
    <property type="component" value="Unassembled WGS sequence"/>
</dbReference>
<dbReference type="InterPro" id="IPR050763">
    <property type="entry name" value="ABC_transporter_ATP-binding"/>
</dbReference>
<dbReference type="GO" id="GO:0005524">
    <property type="term" value="F:ATP binding"/>
    <property type="evidence" value="ECO:0007669"/>
    <property type="project" value="UniProtKB-KW"/>
</dbReference>
<evidence type="ECO:0000313" key="6">
    <source>
        <dbReference type="EMBL" id="GGE21248.1"/>
    </source>
</evidence>
<dbReference type="SMART" id="SM00382">
    <property type="entry name" value="AAA"/>
    <property type="match status" value="1"/>
</dbReference>
<sequence>MPKMLEKHAEKAAETTVCPSSPLDLPQVSDTDIAICCEAVCKSFFEPVEGSRSWRNGFLGEKKRVQAVDHVSLEVRRGEIFGVLGPNGSGKSTLIRLMSTLLLPDSGTIQVFGKDVVQHHYEIRHWINRVSVEASFFKKLSAVENLRYAARIYGLPVKQGEEKALHILKRLGISKSKAYSPLETHSRGMQQKVAIARALMTTPVLILLDEPTTGLDPKSKRDVQQYVAEVKATHDATMILTTHDMDEAEKLCDRVAIIDRGKIIALDTPQGLKEQAGTDSLEEVFFRFTGVDWEEVLADESR</sequence>
<reference evidence="6" key="2">
    <citation type="submission" date="2020-09" db="EMBL/GenBank/DDBJ databases">
        <authorList>
            <person name="Sun Q."/>
            <person name="Zhou Y."/>
        </authorList>
    </citation>
    <scope>NUCLEOTIDE SEQUENCE</scope>
    <source>
        <strain evidence="6">CGMCC 1.15179</strain>
    </source>
</reference>
<evidence type="ECO:0000313" key="7">
    <source>
        <dbReference type="Proteomes" id="UP000625210"/>
    </source>
</evidence>
<keyword evidence="2" id="KW-0813">Transport</keyword>
<evidence type="ECO:0000256" key="4">
    <source>
        <dbReference type="ARBA" id="ARBA00022840"/>
    </source>
</evidence>
<dbReference type="InterPro" id="IPR003439">
    <property type="entry name" value="ABC_transporter-like_ATP-bd"/>
</dbReference>
<gene>
    <name evidence="6" type="ORF">GCM10011571_24170</name>
</gene>
<feature type="domain" description="ABC transporter" evidence="5">
    <location>
        <begin position="48"/>
        <end position="285"/>
    </location>
</feature>
<dbReference type="InterPro" id="IPR003593">
    <property type="entry name" value="AAA+_ATPase"/>
</dbReference>
<evidence type="ECO:0000256" key="2">
    <source>
        <dbReference type="ARBA" id="ARBA00022448"/>
    </source>
</evidence>
<accession>A0A8J2YEC6</accession>
<reference evidence="6" key="1">
    <citation type="journal article" date="2014" name="Int. J. Syst. Evol. Microbiol.">
        <title>Complete genome sequence of Corynebacterium casei LMG S-19264T (=DSM 44701T), isolated from a smear-ripened cheese.</title>
        <authorList>
            <consortium name="US DOE Joint Genome Institute (JGI-PGF)"/>
            <person name="Walter F."/>
            <person name="Albersmeier A."/>
            <person name="Kalinowski J."/>
            <person name="Ruckert C."/>
        </authorList>
    </citation>
    <scope>NUCLEOTIDE SEQUENCE</scope>
    <source>
        <strain evidence="6">CGMCC 1.15179</strain>
    </source>
</reference>
<evidence type="ECO:0000256" key="1">
    <source>
        <dbReference type="ARBA" id="ARBA00005417"/>
    </source>
</evidence>
<keyword evidence="4" id="KW-0067">ATP-binding</keyword>
<dbReference type="PROSITE" id="PS50893">
    <property type="entry name" value="ABC_TRANSPORTER_2"/>
    <property type="match status" value="1"/>
</dbReference>
<dbReference type="AlphaFoldDB" id="A0A8J2YEC6"/>
<proteinExistence type="inferred from homology"/>
<dbReference type="PANTHER" id="PTHR42711:SF5">
    <property type="entry name" value="ABC TRANSPORTER ATP-BINDING PROTEIN NATA"/>
    <property type="match status" value="1"/>
</dbReference>
<dbReference type="RefSeq" id="WP_229751959.1">
    <property type="nucleotide sequence ID" value="NZ_BMHQ01000008.1"/>
</dbReference>
<dbReference type="SUPFAM" id="SSF52540">
    <property type="entry name" value="P-loop containing nucleoside triphosphate hydrolases"/>
    <property type="match status" value="1"/>
</dbReference>
<dbReference type="GO" id="GO:0016887">
    <property type="term" value="F:ATP hydrolysis activity"/>
    <property type="evidence" value="ECO:0007669"/>
    <property type="project" value="InterPro"/>
</dbReference>
<dbReference type="EMBL" id="BMHQ01000008">
    <property type="protein sequence ID" value="GGE21248.1"/>
    <property type="molecule type" value="Genomic_DNA"/>
</dbReference>
<dbReference type="PANTHER" id="PTHR42711">
    <property type="entry name" value="ABC TRANSPORTER ATP-BINDING PROTEIN"/>
    <property type="match status" value="1"/>
</dbReference>
<dbReference type="Gene3D" id="3.40.50.300">
    <property type="entry name" value="P-loop containing nucleotide triphosphate hydrolases"/>
    <property type="match status" value="1"/>
</dbReference>
<dbReference type="InterPro" id="IPR027417">
    <property type="entry name" value="P-loop_NTPase"/>
</dbReference>
<keyword evidence="3" id="KW-0547">Nucleotide-binding</keyword>
<comment type="caution">
    <text evidence="6">The sequence shown here is derived from an EMBL/GenBank/DDBJ whole genome shotgun (WGS) entry which is preliminary data.</text>
</comment>
<evidence type="ECO:0000256" key="3">
    <source>
        <dbReference type="ARBA" id="ARBA00022741"/>
    </source>
</evidence>
<protein>
    <recommendedName>
        <fullName evidence="5">ABC transporter domain-containing protein</fullName>
    </recommendedName>
</protein>